<evidence type="ECO:0000313" key="5">
    <source>
        <dbReference type="Proteomes" id="UP000887565"/>
    </source>
</evidence>
<keyword evidence="1" id="KW-0436">Ligase</keyword>
<dbReference type="Proteomes" id="UP000887565">
    <property type="component" value="Unplaced"/>
</dbReference>
<proteinExistence type="predicted"/>
<dbReference type="InterPro" id="IPR042099">
    <property type="entry name" value="ANL_N_sf"/>
</dbReference>
<dbReference type="Pfam" id="PF00501">
    <property type="entry name" value="AMP-binding"/>
    <property type="match status" value="1"/>
</dbReference>
<evidence type="ECO:0000256" key="3">
    <source>
        <dbReference type="ARBA" id="ARBA00026121"/>
    </source>
</evidence>
<dbReference type="InterPro" id="IPR000873">
    <property type="entry name" value="AMP-dep_synth/lig_dom"/>
</dbReference>
<dbReference type="InterPro" id="IPR020845">
    <property type="entry name" value="AMP-binding_CS"/>
</dbReference>
<dbReference type="SUPFAM" id="SSF56801">
    <property type="entry name" value="Acetyl-CoA synthetase-like"/>
    <property type="match status" value="1"/>
</dbReference>
<keyword evidence="2" id="KW-0276">Fatty acid metabolism</keyword>
<dbReference type="PANTHER" id="PTHR43272">
    <property type="entry name" value="LONG-CHAIN-FATTY-ACID--COA LIGASE"/>
    <property type="match status" value="1"/>
</dbReference>
<dbReference type="OMA" id="VPRVWQK"/>
<evidence type="ECO:0000313" key="6">
    <source>
        <dbReference type="WBParaSite" id="nRc.2.0.1.t20859-RA"/>
    </source>
</evidence>
<keyword evidence="2" id="KW-0443">Lipid metabolism</keyword>
<evidence type="ECO:0000259" key="4">
    <source>
        <dbReference type="Pfam" id="PF00501"/>
    </source>
</evidence>
<dbReference type="GO" id="GO:0005783">
    <property type="term" value="C:endoplasmic reticulum"/>
    <property type="evidence" value="ECO:0007669"/>
    <property type="project" value="TreeGrafter"/>
</dbReference>
<dbReference type="AlphaFoldDB" id="A0A915J4X0"/>
<accession>A0A915J4X0</accession>
<keyword evidence="5" id="KW-1185">Reference proteome</keyword>
<dbReference type="WBParaSite" id="nRc.2.0.1.t20859-RA">
    <property type="protein sequence ID" value="nRc.2.0.1.t20859-RA"/>
    <property type="gene ID" value="nRc.2.0.1.g20859"/>
</dbReference>
<feature type="domain" description="AMP-dependent synthetase/ligase" evidence="4">
    <location>
        <begin position="1"/>
        <end position="348"/>
    </location>
</feature>
<dbReference type="EC" id="6.2.1.3" evidence="3"/>
<protein>
    <recommendedName>
        <fullName evidence="3">long-chain-fatty-acid--CoA ligase</fullName>
        <ecNumber evidence="3">6.2.1.3</ecNumber>
    </recommendedName>
</protein>
<dbReference type="GO" id="GO:0004467">
    <property type="term" value="F:long-chain fatty acid-CoA ligase activity"/>
    <property type="evidence" value="ECO:0007669"/>
    <property type="project" value="UniProtKB-EC"/>
</dbReference>
<dbReference type="GO" id="GO:0016020">
    <property type="term" value="C:membrane"/>
    <property type="evidence" value="ECO:0007669"/>
    <property type="project" value="TreeGrafter"/>
</dbReference>
<evidence type="ECO:0000256" key="1">
    <source>
        <dbReference type="ARBA" id="ARBA00022598"/>
    </source>
</evidence>
<evidence type="ECO:0000256" key="2">
    <source>
        <dbReference type="ARBA" id="ARBA00022832"/>
    </source>
</evidence>
<reference evidence="6" key="1">
    <citation type="submission" date="2022-11" db="UniProtKB">
        <authorList>
            <consortium name="WormBaseParasite"/>
        </authorList>
    </citation>
    <scope>IDENTIFICATION</scope>
</reference>
<dbReference type="PANTHER" id="PTHR43272:SF107">
    <property type="entry name" value="LONG-CHAIN-FATTY-ACID--COA LIGASE 5"/>
    <property type="match status" value="1"/>
</dbReference>
<organism evidence="5 6">
    <name type="scientific">Romanomermis culicivorax</name>
    <name type="common">Nematode worm</name>
    <dbReference type="NCBI Taxonomy" id="13658"/>
    <lineage>
        <taxon>Eukaryota</taxon>
        <taxon>Metazoa</taxon>
        <taxon>Ecdysozoa</taxon>
        <taxon>Nematoda</taxon>
        <taxon>Enoplea</taxon>
        <taxon>Dorylaimia</taxon>
        <taxon>Mermithida</taxon>
        <taxon>Mermithoidea</taxon>
        <taxon>Mermithidae</taxon>
        <taxon>Romanomermis</taxon>
    </lineage>
</organism>
<name>A0A915J4X0_ROMCU</name>
<dbReference type="Gene3D" id="3.40.50.12780">
    <property type="entry name" value="N-terminal domain of ligase-like"/>
    <property type="match status" value="1"/>
</dbReference>
<dbReference type="PROSITE" id="PS00455">
    <property type="entry name" value="AMP_BINDING"/>
    <property type="match status" value="1"/>
</dbReference>
<sequence>MVLVPLYDTLGHDGVTFIIQQTTMKIIVVDHQGRAETILKKYDEYKHLHLIVVMEEFNESLRDMGASNGVTIVSLCELEEIGQKLRDTPSPLPPSPSDLATICYTSGTTGLPKGVMLTHANVVADCTSLSVCKYTFPTSDDVAISYLPLAHMFERVIEAMVLSVGGKIGFYRGDIKTLSEDLIELKPTIMPTVPRLLTRVYDRAMAEARTSFVKQWIFNYAVWSKTCDLNKRIIRTDSWWDCLIFKRIRSAMGGRLRLIITGSAPCPPETLTFMRIALGCVILEGYGQTESVAAATVSLEGDHVPGHVGPPLPCSMVKLIDVEEMNYYAKDGRGEVCIKGPIVFAGYYKDPEKTKEVIDSEGWLHTGDVGRWTERGTLQLIDRKKHIFKLSQGEYIAPEKLEAVYNKCKFIQQTFVYGESLRNFLIGVVVPDMEFLGPEVNARFGLSAAGPERFNNHKDVKDLILNEMKTVAKEAKLNSFEEVKAIYICGEPFTVENGLLTPTFKSKRQALKQRFAKQLEYLYASMPTDPKFSTDHKN</sequence>